<evidence type="ECO:0000313" key="1">
    <source>
        <dbReference type="EMBL" id="ADB17609.1"/>
    </source>
</evidence>
<evidence type="ECO:0000313" key="2">
    <source>
        <dbReference type="Proteomes" id="UP000001887"/>
    </source>
</evidence>
<dbReference type="Proteomes" id="UP000001887">
    <property type="component" value="Chromosome"/>
</dbReference>
<organism evidence="1 2">
    <name type="scientific">Pirellula staleyi (strain ATCC 27377 / DSM 6068 / ICPB 4128)</name>
    <name type="common">Pirella staleyi</name>
    <dbReference type="NCBI Taxonomy" id="530564"/>
    <lineage>
        <taxon>Bacteria</taxon>
        <taxon>Pseudomonadati</taxon>
        <taxon>Planctomycetota</taxon>
        <taxon>Planctomycetia</taxon>
        <taxon>Pirellulales</taxon>
        <taxon>Pirellulaceae</taxon>
        <taxon>Pirellula</taxon>
    </lineage>
</organism>
<keyword evidence="2" id="KW-1185">Reference proteome</keyword>
<accession>D2R8R8</accession>
<protein>
    <submittedName>
        <fullName evidence="1">Uncharacterized protein</fullName>
    </submittedName>
</protein>
<proteinExistence type="predicted"/>
<dbReference type="KEGG" id="psl:Psta_2944"/>
<reference evidence="1 2" key="1">
    <citation type="journal article" date="2009" name="Stand. Genomic Sci.">
        <title>Complete genome sequence of Pirellula staleyi type strain (ATCC 27377).</title>
        <authorList>
            <person name="Clum A."/>
            <person name="Tindall B.J."/>
            <person name="Sikorski J."/>
            <person name="Ivanova N."/>
            <person name="Mavrommatis K."/>
            <person name="Lucas S."/>
            <person name="Glavina del Rio T."/>
            <person name="Nolan M."/>
            <person name="Chen F."/>
            <person name="Tice H."/>
            <person name="Pitluck S."/>
            <person name="Cheng J.F."/>
            <person name="Chertkov O."/>
            <person name="Brettin T."/>
            <person name="Han C."/>
            <person name="Detter J.C."/>
            <person name="Kuske C."/>
            <person name="Bruce D."/>
            <person name="Goodwin L."/>
            <person name="Ovchinikova G."/>
            <person name="Pati A."/>
            <person name="Mikhailova N."/>
            <person name="Chen A."/>
            <person name="Palaniappan K."/>
            <person name="Land M."/>
            <person name="Hauser L."/>
            <person name="Chang Y.J."/>
            <person name="Jeffries C.D."/>
            <person name="Chain P."/>
            <person name="Rohde M."/>
            <person name="Goker M."/>
            <person name="Bristow J."/>
            <person name="Eisen J.A."/>
            <person name="Markowitz V."/>
            <person name="Hugenholtz P."/>
            <person name="Kyrpides N.C."/>
            <person name="Klenk H.P."/>
            <person name="Lapidus A."/>
        </authorList>
    </citation>
    <scope>NUCLEOTIDE SEQUENCE [LARGE SCALE GENOMIC DNA]</scope>
    <source>
        <strain evidence="2">ATCC 27377 / DSM 6068 / ICPB 4128</strain>
    </source>
</reference>
<sequence length="234" mass="25222" precursor="true">MGQFLASVPTKVTVVTKYLSATLVGSLLLGCSQLLGAEAAAERPLHEIHRDLSQLLKGEVASKSDIDHYVVVTQMCELHAEMVSDSRFTTSDTLKNYRAQLYTRLLRVQTSLKNQLARDAKKGEGSSPVQPDRSAAELSQAVAASVSEALERQQQVLGSRDAMVALGGAPVPADHGRELVELIERTINPAFWDVNGGPGTIVYYAPLQCLVVRATSDMHGRVGNLAEDLRAAGR</sequence>
<gene>
    <name evidence="1" type="ordered locus">Psta_2944</name>
</gene>
<dbReference type="AlphaFoldDB" id="D2R8R8"/>
<dbReference type="HOGENOM" id="CLU_1184170_0_0_0"/>
<dbReference type="EMBL" id="CP001848">
    <property type="protein sequence ID" value="ADB17609.1"/>
    <property type="molecule type" value="Genomic_DNA"/>
</dbReference>
<name>D2R8R8_PIRSD</name>